<feature type="domain" description="Cupin type-1" evidence="1">
    <location>
        <begin position="75"/>
        <end position="122"/>
    </location>
</feature>
<evidence type="ECO:0000313" key="2">
    <source>
        <dbReference type="EMBL" id="KEQ63508.1"/>
    </source>
</evidence>
<dbReference type="PANTHER" id="PTHR36448:SF3">
    <property type="entry name" value="CUPIN TYPE-2 DOMAIN-CONTAINING PROTEIN"/>
    <property type="match status" value="1"/>
</dbReference>
<evidence type="ECO:0000259" key="1">
    <source>
        <dbReference type="Pfam" id="PF00190"/>
    </source>
</evidence>
<dbReference type="InterPro" id="IPR011051">
    <property type="entry name" value="RmlC_Cupin_sf"/>
</dbReference>
<dbReference type="PIRSF" id="PIRSF019307">
    <property type="entry name" value="UCP019307"/>
    <property type="match status" value="1"/>
</dbReference>
<dbReference type="AlphaFoldDB" id="A0A074VST5"/>
<dbReference type="HOGENOM" id="CLU_084522_3_0_1"/>
<dbReference type="InterPro" id="IPR014710">
    <property type="entry name" value="RmlC-like_jellyroll"/>
</dbReference>
<proteinExistence type="predicted"/>
<dbReference type="PANTHER" id="PTHR36448">
    <property type="entry name" value="BLR7373 PROTEIN"/>
    <property type="match status" value="1"/>
</dbReference>
<keyword evidence="3" id="KW-1185">Reference proteome</keyword>
<dbReference type="InterPro" id="IPR047121">
    <property type="entry name" value="YjiB-like"/>
</dbReference>
<dbReference type="Gene3D" id="2.60.120.10">
    <property type="entry name" value="Jelly Rolls"/>
    <property type="match status" value="1"/>
</dbReference>
<name>A0A074VST5_AURM1</name>
<dbReference type="InterPro" id="IPR006045">
    <property type="entry name" value="Cupin_1"/>
</dbReference>
<dbReference type="InterPro" id="IPR014500">
    <property type="entry name" value="UCP019307_cupin"/>
</dbReference>
<sequence length="181" mass="20035">MATSSILTPLKELKVAKHQIPAHGLTPNTSIQNKPLLLYRNAFKMSTSASQIEEHLSKVGVVDPAWRYTMYSTSHFHSTSHEVLAISHGEAKLCFGHEDNPSRVEETLKQGDVVVVPAGVAHRLLEDLKGGFEMVGSYPRGLSWDMCYGKKGEESKIKGIEKLGWFERDPVYGEEGPATEV</sequence>
<dbReference type="RefSeq" id="XP_040880531.1">
    <property type="nucleotide sequence ID" value="XM_041021416.1"/>
</dbReference>
<dbReference type="CDD" id="cd02219">
    <property type="entry name" value="cupin_YjlB-like"/>
    <property type="match status" value="1"/>
</dbReference>
<reference evidence="2 3" key="1">
    <citation type="journal article" date="2014" name="BMC Genomics">
        <title>Genome sequencing of four Aureobasidium pullulans varieties: biotechnological potential, stress tolerance, and description of new species.</title>
        <authorList>
            <person name="Gostin Ar C."/>
            <person name="Ohm R.A."/>
            <person name="Kogej T."/>
            <person name="Sonjak S."/>
            <person name="Turk M."/>
            <person name="Zajc J."/>
            <person name="Zalar P."/>
            <person name="Grube M."/>
            <person name="Sun H."/>
            <person name="Han J."/>
            <person name="Sharma A."/>
            <person name="Chiniquy J."/>
            <person name="Ngan C.Y."/>
            <person name="Lipzen A."/>
            <person name="Barry K."/>
            <person name="Grigoriev I.V."/>
            <person name="Gunde-Cimerman N."/>
        </authorList>
    </citation>
    <scope>NUCLEOTIDE SEQUENCE [LARGE SCALE GENOMIC DNA]</scope>
    <source>
        <strain evidence="2 3">CBS 110374</strain>
    </source>
</reference>
<dbReference type="STRING" id="1043003.A0A074VST5"/>
<dbReference type="SUPFAM" id="SSF51182">
    <property type="entry name" value="RmlC-like cupins"/>
    <property type="match status" value="1"/>
</dbReference>
<gene>
    <name evidence="2" type="ORF">M437DRAFT_47237</name>
</gene>
<organism evidence="2 3">
    <name type="scientific">Aureobasidium melanogenum (strain CBS 110374)</name>
    <name type="common">Aureobasidium pullulans var. melanogenum</name>
    <dbReference type="NCBI Taxonomy" id="1043003"/>
    <lineage>
        <taxon>Eukaryota</taxon>
        <taxon>Fungi</taxon>
        <taxon>Dikarya</taxon>
        <taxon>Ascomycota</taxon>
        <taxon>Pezizomycotina</taxon>
        <taxon>Dothideomycetes</taxon>
        <taxon>Dothideomycetidae</taxon>
        <taxon>Dothideales</taxon>
        <taxon>Saccotheciaceae</taxon>
        <taxon>Aureobasidium</taxon>
    </lineage>
</organism>
<dbReference type="Proteomes" id="UP000030672">
    <property type="component" value="Unassembled WGS sequence"/>
</dbReference>
<accession>A0A074VST5</accession>
<dbReference type="GeneID" id="63914789"/>
<evidence type="ECO:0000313" key="3">
    <source>
        <dbReference type="Proteomes" id="UP000030672"/>
    </source>
</evidence>
<protein>
    <recommendedName>
        <fullName evidence="1">Cupin type-1 domain-containing protein</fullName>
    </recommendedName>
</protein>
<dbReference type="Pfam" id="PF00190">
    <property type="entry name" value="Cupin_1"/>
    <property type="match status" value="1"/>
</dbReference>
<dbReference type="EMBL" id="KL584831">
    <property type="protein sequence ID" value="KEQ63508.1"/>
    <property type="molecule type" value="Genomic_DNA"/>
</dbReference>